<feature type="compositionally biased region" description="Basic and acidic residues" evidence="1">
    <location>
        <begin position="311"/>
        <end position="321"/>
    </location>
</feature>
<sequence>MKCERCGKELSDIDLYCSRCGKAVFPQYMDDEDVWAFYKSDAELQKILEEEGELPDGRESARQEGSPLDSQENTQENIQGNSLDDSQVSYQEYGQELSQENNQGDVQENRLENTPESTLEENQAAAGFEEAEGQRPIDEEVDEGQESQEGQMPYESSYEPEAGGEGQEDSPQLEDTEEDMIPREPDAEEVPQEPEAEERDWTETKNFQEDEMGETREIPVTKSDSEENPALEVRDAMGEDRDEDQDEEDSDDEDEDEEEIILSPQQKRARKYTALLATVFLLLCLAVGVFLGIRHMKDMDRMEKEYYENLEKQQDSKKASPAEEGYSLKLTEETDISQYQKITPTGAEADSQKESGEEGYGAEKAIDGDQTTSWQEGEEGTGEGKSIKINLDGAHAVRCLVLNLGNW</sequence>
<proteinExistence type="predicted"/>
<reference evidence="3" key="1">
    <citation type="journal article" date="2021" name="PeerJ">
        <title>Extensive microbial diversity within the chicken gut microbiome revealed by metagenomics and culture.</title>
        <authorList>
            <person name="Gilroy R."/>
            <person name="Ravi A."/>
            <person name="Getino M."/>
            <person name="Pursley I."/>
            <person name="Horton D.L."/>
            <person name="Alikhan N.F."/>
            <person name="Baker D."/>
            <person name="Gharbi K."/>
            <person name="Hall N."/>
            <person name="Watson M."/>
            <person name="Adriaenssens E.M."/>
            <person name="Foster-Nyarko E."/>
            <person name="Jarju S."/>
            <person name="Secka A."/>
            <person name="Antonio M."/>
            <person name="Oren A."/>
            <person name="Chaudhuri R.R."/>
            <person name="La Ragione R."/>
            <person name="Hildebrand F."/>
            <person name="Pallen M.J."/>
        </authorList>
    </citation>
    <scope>NUCLEOTIDE SEQUENCE</scope>
    <source>
        <strain evidence="3">1068</strain>
    </source>
</reference>
<dbReference type="Proteomes" id="UP000824056">
    <property type="component" value="Unassembled WGS sequence"/>
</dbReference>
<organism evidence="3 4">
    <name type="scientific">Candidatus Blautia pullicola</name>
    <dbReference type="NCBI Taxonomy" id="2838498"/>
    <lineage>
        <taxon>Bacteria</taxon>
        <taxon>Bacillati</taxon>
        <taxon>Bacillota</taxon>
        <taxon>Clostridia</taxon>
        <taxon>Lachnospirales</taxon>
        <taxon>Lachnospiraceae</taxon>
        <taxon>Blautia</taxon>
    </lineage>
</organism>
<feature type="region of interest" description="Disordered" evidence="1">
    <location>
        <begin position="49"/>
        <end position="266"/>
    </location>
</feature>
<feature type="compositionally biased region" description="Acidic residues" evidence="1">
    <location>
        <begin position="186"/>
        <end position="198"/>
    </location>
</feature>
<accession>A0A9D2FR68</accession>
<feature type="non-terminal residue" evidence="3">
    <location>
        <position position="407"/>
    </location>
</feature>
<protein>
    <recommendedName>
        <fullName evidence="5">Zinc-ribbon domain-containing protein</fullName>
    </recommendedName>
</protein>
<evidence type="ECO:0000313" key="3">
    <source>
        <dbReference type="EMBL" id="HIZ65953.1"/>
    </source>
</evidence>
<keyword evidence="2" id="KW-0812">Transmembrane</keyword>
<feature type="compositionally biased region" description="Basic and acidic residues" evidence="1">
    <location>
        <begin position="49"/>
        <end position="62"/>
    </location>
</feature>
<evidence type="ECO:0000256" key="1">
    <source>
        <dbReference type="SAM" id="MobiDB-lite"/>
    </source>
</evidence>
<feature type="compositionally biased region" description="Polar residues" evidence="1">
    <location>
        <begin position="68"/>
        <end position="106"/>
    </location>
</feature>
<name>A0A9D2FR68_9FIRM</name>
<dbReference type="EMBL" id="DXBG01000198">
    <property type="protein sequence ID" value="HIZ65953.1"/>
    <property type="molecule type" value="Genomic_DNA"/>
</dbReference>
<evidence type="ECO:0000256" key="2">
    <source>
        <dbReference type="SAM" id="Phobius"/>
    </source>
</evidence>
<feature type="compositionally biased region" description="Acidic residues" evidence="1">
    <location>
        <begin position="166"/>
        <end position="179"/>
    </location>
</feature>
<evidence type="ECO:0008006" key="5">
    <source>
        <dbReference type="Google" id="ProtNLM"/>
    </source>
</evidence>
<keyword evidence="2" id="KW-1133">Transmembrane helix</keyword>
<comment type="caution">
    <text evidence="3">The sequence shown here is derived from an EMBL/GenBank/DDBJ whole genome shotgun (WGS) entry which is preliminary data.</text>
</comment>
<feature type="transmembrane region" description="Helical" evidence="2">
    <location>
        <begin position="272"/>
        <end position="293"/>
    </location>
</feature>
<feature type="compositionally biased region" description="Basic and acidic residues" evidence="1">
    <location>
        <begin position="199"/>
        <end position="225"/>
    </location>
</feature>
<reference evidence="3" key="2">
    <citation type="submission" date="2021-04" db="EMBL/GenBank/DDBJ databases">
        <authorList>
            <person name="Gilroy R."/>
        </authorList>
    </citation>
    <scope>NUCLEOTIDE SEQUENCE</scope>
    <source>
        <strain evidence="3">1068</strain>
    </source>
</reference>
<evidence type="ECO:0000313" key="4">
    <source>
        <dbReference type="Proteomes" id="UP000824056"/>
    </source>
</evidence>
<gene>
    <name evidence="3" type="ORF">H9809_08675</name>
</gene>
<feature type="compositionally biased region" description="Acidic residues" evidence="1">
    <location>
        <begin position="240"/>
        <end position="260"/>
    </location>
</feature>
<dbReference type="Gene3D" id="2.60.120.260">
    <property type="entry name" value="Galactose-binding domain-like"/>
    <property type="match status" value="1"/>
</dbReference>
<feature type="region of interest" description="Disordered" evidence="1">
    <location>
        <begin position="311"/>
        <end position="385"/>
    </location>
</feature>
<dbReference type="AlphaFoldDB" id="A0A9D2FR68"/>
<keyword evidence="2" id="KW-0472">Membrane</keyword>